<keyword evidence="12 17" id="KW-1133">Transmembrane helix</keyword>
<evidence type="ECO:0000313" key="20">
    <source>
        <dbReference type="EMBL" id="AOW29069.1"/>
    </source>
</evidence>
<dbReference type="eggNOG" id="KOG2275">
    <property type="taxonomic scope" value="Eukaryota"/>
</dbReference>
<dbReference type="PANTHER" id="PTHR45962">
    <property type="entry name" value="N-FATTY-ACYL-AMINO ACID SYNTHASE/HYDROLASE PM20D1"/>
    <property type="match status" value="1"/>
</dbReference>
<reference evidence="20 21" key="3">
    <citation type="journal article" date="2013" name="Genome Biol.">
        <title>Assembly of a phased diploid Candida albicans genome facilitates allele-specific measurements and provides a simple model for repeat and indel structure.</title>
        <authorList>
            <person name="Muzzey D."/>
            <person name="Schwartz K."/>
            <person name="Weissman J.S."/>
            <person name="Sherlock G."/>
        </authorList>
    </citation>
    <scope>NUCLEOTIDE SEQUENCE [LARGE SCALE GENOMIC DNA]</scope>
    <source>
        <strain evidence="21">SC5314 / ATCC MYA-2876</strain>
    </source>
</reference>
<evidence type="ECO:0000256" key="14">
    <source>
        <dbReference type="ARBA" id="ARBA00023180"/>
    </source>
</evidence>
<dbReference type="PIRSF" id="PIRSF037217">
    <property type="entry name" value="Carboxypeptidase_S"/>
    <property type="match status" value="1"/>
</dbReference>
<keyword evidence="6" id="KW-0645">Protease</keyword>
<keyword evidence="5 20" id="KW-0121">Carboxypeptidase</keyword>
<dbReference type="Pfam" id="PF07687">
    <property type="entry name" value="M20_dimer"/>
    <property type="match status" value="1"/>
</dbReference>
<dbReference type="EMBL" id="CP017626">
    <property type="protein sequence ID" value="AOW29069.1"/>
    <property type="molecule type" value="Genomic_DNA"/>
</dbReference>
<feature type="binding site" evidence="16">
    <location>
        <position position="547"/>
    </location>
    <ligand>
        <name>Zn(2+)</name>
        <dbReference type="ChEBI" id="CHEBI:29105"/>
        <label>1</label>
    </ligand>
</feature>
<protein>
    <submittedName>
        <fullName evidence="20">Gly-Xaa carboxypeptidase</fullName>
    </submittedName>
</protein>
<evidence type="ECO:0000256" key="12">
    <source>
        <dbReference type="ARBA" id="ARBA00022989"/>
    </source>
</evidence>
<dbReference type="Proteomes" id="UP000000559">
    <property type="component" value="Chromosome 4"/>
</dbReference>
<feature type="active site" evidence="15">
    <location>
        <position position="166"/>
    </location>
</feature>
<dbReference type="VEuPathDB" id="FungiDB:C4_03050C_A"/>
<evidence type="ECO:0000256" key="11">
    <source>
        <dbReference type="ARBA" id="ARBA00022843"/>
    </source>
</evidence>
<accession>A0A1D8PLQ3</accession>
<dbReference type="InterPro" id="IPR002933">
    <property type="entry name" value="Peptidase_M20"/>
</dbReference>
<evidence type="ECO:0000256" key="9">
    <source>
        <dbReference type="ARBA" id="ARBA00022801"/>
    </source>
</evidence>
<dbReference type="InterPro" id="IPR036264">
    <property type="entry name" value="Bact_exopeptidase_dim_dom"/>
</dbReference>
<dbReference type="Gene3D" id="3.40.630.10">
    <property type="entry name" value="Zn peptidases"/>
    <property type="match status" value="1"/>
</dbReference>
<evidence type="ECO:0000256" key="6">
    <source>
        <dbReference type="ARBA" id="ARBA00022670"/>
    </source>
</evidence>
<feature type="binding site" evidence="16">
    <location>
        <position position="262"/>
    </location>
    <ligand>
        <name>Zn(2+)</name>
        <dbReference type="ChEBI" id="CHEBI:29105"/>
        <label>2</label>
    </ligand>
</feature>
<dbReference type="SUPFAM" id="SSF53187">
    <property type="entry name" value="Zn-dependent exopeptidases"/>
    <property type="match status" value="1"/>
</dbReference>
<dbReference type="PROSITE" id="PS00758">
    <property type="entry name" value="ARGE_DAPE_CPG2_1"/>
    <property type="match status" value="1"/>
</dbReference>
<dbReference type="Pfam" id="PF01546">
    <property type="entry name" value="Peptidase_M20"/>
    <property type="match status" value="1"/>
</dbReference>
<dbReference type="GO" id="GO:0051603">
    <property type="term" value="P:proteolysis involved in protein catabolic process"/>
    <property type="evidence" value="ECO:0000318"/>
    <property type="project" value="GO_Central"/>
</dbReference>
<gene>
    <name evidence="20" type="ordered locus">CAALFM_C403050CA</name>
    <name evidence="19" type="ordered locus">orf19.10201</name>
</gene>
<dbReference type="OMA" id="CDDKPGL"/>
<proteinExistence type="inferred from homology"/>
<dbReference type="Gene3D" id="3.30.70.360">
    <property type="match status" value="1"/>
</dbReference>
<evidence type="ECO:0000259" key="18">
    <source>
        <dbReference type="Pfam" id="PF07687"/>
    </source>
</evidence>
<organism evidence="20 21">
    <name type="scientific">Candida albicans (strain SC5314 / ATCC MYA-2876)</name>
    <name type="common">Yeast</name>
    <dbReference type="NCBI Taxonomy" id="237561"/>
    <lineage>
        <taxon>Eukaryota</taxon>
        <taxon>Fungi</taxon>
        <taxon>Dikarya</taxon>
        <taxon>Ascomycota</taxon>
        <taxon>Saccharomycotina</taxon>
        <taxon>Pichiomycetes</taxon>
        <taxon>Debaryomycetaceae</taxon>
        <taxon>Candida/Lodderomyces clade</taxon>
        <taxon>Candida</taxon>
    </lineage>
</organism>
<dbReference type="InterPro" id="IPR017141">
    <property type="entry name" value="Pept_M20_carboxypep"/>
</dbReference>
<reference evidence="20 21" key="2">
    <citation type="journal article" date="2007" name="Genome Biol.">
        <title>Assembly of the Candida albicans genome into sixteen supercontigs aligned on the eight chromosomes.</title>
        <authorList>
            <person name="van het Hoog M."/>
            <person name="Rast T.J."/>
            <person name="Martchenko M."/>
            <person name="Grindle S."/>
            <person name="Dignard D."/>
            <person name="Hogues H."/>
            <person name="Cuomo C."/>
            <person name="Berriman M."/>
            <person name="Scherer S."/>
            <person name="Magee B.B."/>
            <person name="Whiteway M."/>
            <person name="Chibana H."/>
            <person name="Nantel A."/>
            <person name="Magee P.T."/>
        </authorList>
    </citation>
    <scope>GENOME REANNOTATION</scope>
    <source>
        <strain evidence="21">SC5314 / ATCC MYA-2876</strain>
    </source>
</reference>
<dbReference type="GO" id="GO:0004180">
    <property type="term" value="F:carboxypeptidase activity"/>
    <property type="evidence" value="ECO:0000318"/>
    <property type="project" value="GO_Central"/>
</dbReference>
<evidence type="ECO:0000313" key="19">
    <source>
        <dbReference type="CGD" id="CAL0000178690"/>
    </source>
</evidence>
<dbReference type="CDD" id="cd05674">
    <property type="entry name" value="M20_yscS"/>
    <property type="match status" value="1"/>
</dbReference>
<dbReference type="RefSeq" id="XP_720439.2">
    <property type="nucleotide sequence ID" value="XM_715346.2"/>
</dbReference>
<evidence type="ECO:0000256" key="7">
    <source>
        <dbReference type="ARBA" id="ARBA00022692"/>
    </source>
</evidence>
<dbReference type="PANTHER" id="PTHR45962:SF1">
    <property type="entry name" value="N-FATTY-ACYL-AMINO ACID SYNTHASE_HYDROLASE PM20D1"/>
    <property type="match status" value="1"/>
</dbReference>
<sequence length="580" mass="64726">MIGLPLDENFRSNKRKSIIIGSVVFVALLVTLFSTNLFNYLKIVTTPIPKESSLCPLYEPIAPESYYKDNSTVLEILHDKKYKKESIKRLAGAIQVDTQVFDKQPAVDDAPQVWAKFAKFHDYLEQTFPLVYKNLKVTKVNTYGLVYHWKGSDKSLKPVLLTAHQDTVPVQKDTLKDWTYPPFEGHYDGEYIYGRGAADCKNVLIAILETLELLLAKGYQPKRSILAAFGFDEETSGYHGAAHIGKYLEETFGQDSVYALIDEGAGLTVQELTNTIVALPGTAEKGYVDIQVELTTPGGHSSIPPDPTSIGIISELGYIIEKDPYSPLLPPENPILNFAQCLALHDPKNNIPSSFKKAILRAGYDKFANSKLVEGISKNRLTKYLIRTSQALDIINGGEKANALPEHVKLLVNHRVAIGTSVAEVQEHFVSRVVEVAKRHGLSVSAFGKDVLKVKNDSGLFNVTNFAGFLNAAPVTPTNDTVWEYLSGVTRHVYEDLVFPEIKYPVITAPAIMTGNTDTRHYWNLTRNIFRFTPAFIGDFIGETHIHSVDEKLPFDSHLQLQAWFYEYIQAIDSAKANNK</sequence>
<comment type="cofactor">
    <cofactor evidence="1">
        <name>Zn(2+)</name>
        <dbReference type="ChEBI" id="CHEBI:29105"/>
    </cofactor>
</comment>
<feature type="transmembrane region" description="Helical" evidence="17">
    <location>
        <begin position="18"/>
        <end position="41"/>
    </location>
</feature>
<dbReference type="AlphaFoldDB" id="A0A1D8PLQ3"/>
<evidence type="ECO:0000256" key="17">
    <source>
        <dbReference type="SAM" id="Phobius"/>
    </source>
</evidence>
<feature type="binding site" evidence="16">
    <location>
        <position position="164"/>
    </location>
    <ligand>
        <name>Zn(2+)</name>
        <dbReference type="ChEBI" id="CHEBI:29105"/>
        <label>2</label>
    </ligand>
</feature>
<dbReference type="KEGG" id="cal:CAALFM_C403050CA"/>
<evidence type="ECO:0000256" key="10">
    <source>
        <dbReference type="ARBA" id="ARBA00022833"/>
    </source>
</evidence>
<dbReference type="OrthoDB" id="3064516at2759"/>
<keyword evidence="10 16" id="KW-0862">Zinc</keyword>
<reference evidence="20 21" key="1">
    <citation type="journal article" date="2004" name="Proc. Natl. Acad. Sci. U.S.A.">
        <title>The diploid genome sequence of Candida albicans.</title>
        <authorList>
            <person name="Jones T."/>
            <person name="Federspiel N.A."/>
            <person name="Chibana H."/>
            <person name="Dungan J."/>
            <person name="Kalman S."/>
            <person name="Magee B.B."/>
            <person name="Newport G."/>
            <person name="Thorstenson Y.R."/>
            <person name="Agabian N."/>
            <person name="Magee P.T."/>
            <person name="Davis R.W."/>
            <person name="Scherer S."/>
        </authorList>
    </citation>
    <scope>NUCLEOTIDE SEQUENCE [LARGE SCALE GENOMIC DNA]</scope>
    <source>
        <strain evidence="21">SC5314 / ATCC MYA-2876</strain>
    </source>
</reference>
<evidence type="ECO:0000256" key="1">
    <source>
        <dbReference type="ARBA" id="ARBA00001947"/>
    </source>
</evidence>
<keyword evidence="7 17" id="KW-0812">Transmembrane</keyword>
<evidence type="ECO:0000256" key="16">
    <source>
        <dbReference type="PIRSR" id="PIRSR037217-2"/>
    </source>
</evidence>
<keyword evidence="21" id="KW-1185">Reference proteome</keyword>
<dbReference type="GO" id="GO:0016020">
    <property type="term" value="C:membrane"/>
    <property type="evidence" value="ECO:0007669"/>
    <property type="project" value="UniProtKB-SubCell"/>
</dbReference>
<feature type="binding site" evidence="16">
    <location>
        <position position="199"/>
    </location>
    <ligand>
        <name>Zn(2+)</name>
        <dbReference type="ChEBI" id="CHEBI:29105"/>
        <label>1</label>
    </ligand>
</feature>
<dbReference type="FunFam" id="3.40.630.10:FF:000098">
    <property type="entry name" value="Gly-Xaa carboxypeptidase"/>
    <property type="match status" value="1"/>
</dbReference>
<dbReference type="STRING" id="237561.A0A1D8PLQ3"/>
<dbReference type="Gene3D" id="1.10.150.900">
    <property type="match status" value="1"/>
</dbReference>
<evidence type="ECO:0000256" key="8">
    <source>
        <dbReference type="ARBA" id="ARBA00022723"/>
    </source>
</evidence>
<feature type="active site" description="Proton acceptor" evidence="15">
    <location>
        <position position="233"/>
    </location>
</feature>
<evidence type="ECO:0000256" key="5">
    <source>
        <dbReference type="ARBA" id="ARBA00022645"/>
    </source>
</evidence>
<dbReference type="FunCoup" id="A0A1D8PLQ3">
    <property type="interactions" value="46"/>
</dbReference>
<evidence type="ECO:0000256" key="2">
    <source>
        <dbReference type="ARBA" id="ARBA00004167"/>
    </source>
</evidence>
<dbReference type="GeneID" id="3637930"/>
<keyword evidence="13 17" id="KW-0472">Membrane</keyword>
<keyword evidence="9" id="KW-0378">Hydrolase</keyword>
<feature type="binding site" evidence="16">
    <location>
        <position position="199"/>
    </location>
    <ligand>
        <name>Zn(2+)</name>
        <dbReference type="ChEBI" id="CHEBI:29105"/>
        <label>2</label>
    </ligand>
</feature>
<keyword evidence="11" id="KW-0832">Ubl conjugation</keyword>
<keyword evidence="8 16" id="KW-0479">Metal-binding</keyword>
<comment type="subcellular location">
    <subcellularLocation>
        <location evidence="2">Membrane</location>
        <topology evidence="2">Single-pass membrane protein</topology>
    </subcellularLocation>
</comment>
<dbReference type="GO" id="GO:0000328">
    <property type="term" value="C:fungal-type vacuole lumen"/>
    <property type="evidence" value="ECO:0000318"/>
    <property type="project" value="GO_Central"/>
</dbReference>
<feature type="domain" description="Peptidase M20 dimerisation" evidence="18">
    <location>
        <begin position="352"/>
        <end position="439"/>
    </location>
</feature>
<keyword evidence="14" id="KW-0325">Glycoprotein</keyword>
<evidence type="ECO:0000256" key="13">
    <source>
        <dbReference type="ARBA" id="ARBA00023136"/>
    </source>
</evidence>
<dbReference type="GO" id="GO:0004181">
    <property type="term" value="F:metallocarboxypeptidase activity"/>
    <property type="evidence" value="ECO:0007669"/>
    <property type="project" value="InterPro"/>
</dbReference>
<dbReference type="InterPro" id="IPR047177">
    <property type="entry name" value="Pept_M20A"/>
</dbReference>
<dbReference type="InParanoid" id="A0A1D8PLQ3"/>
<keyword evidence="4" id="KW-1017">Isopeptide bond</keyword>
<evidence type="ECO:0000256" key="3">
    <source>
        <dbReference type="ARBA" id="ARBA00006247"/>
    </source>
</evidence>
<evidence type="ECO:0000256" key="15">
    <source>
        <dbReference type="PIRSR" id="PIRSR037217-1"/>
    </source>
</evidence>
<dbReference type="InterPro" id="IPR011650">
    <property type="entry name" value="Peptidase_M20_dimer"/>
</dbReference>
<dbReference type="InterPro" id="IPR001261">
    <property type="entry name" value="ArgE/DapE_CS"/>
</dbReference>
<comment type="similarity">
    <text evidence="3">Belongs to the peptidase M20A family.</text>
</comment>
<feature type="binding site" evidence="16">
    <location>
        <position position="234"/>
    </location>
    <ligand>
        <name>Zn(2+)</name>
        <dbReference type="ChEBI" id="CHEBI:29105"/>
        <label>1</label>
    </ligand>
</feature>
<dbReference type="SUPFAM" id="SSF55031">
    <property type="entry name" value="Bacterial exopeptidase dimerisation domain"/>
    <property type="match status" value="1"/>
</dbReference>
<evidence type="ECO:0000313" key="21">
    <source>
        <dbReference type="Proteomes" id="UP000000559"/>
    </source>
</evidence>
<dbReference type="GO" id="GO:0046872">
    <property type="term" value="F:metal ion binding"/>
    <property type="evidence" value="ECO:0007669"/>
    <property type="project" value="UniProtKB-KW"/>
</dbReference>
<evidence type="ECO:0000256" key="4">
    <source>
        <dbReference type="ARBA" id="ARBA00022499"/>
    </source>
</evidence>
<dbReference type="CGD" id="CAL0000178690">
    <property type="gene designation" value="orf19.10201"/>
</dbReference>
<name>A0A1D8PLQ3_CANAL</name>